<sequence length="413" mass="45982">MCGPPADALESDVPRTTPALRLTNVLLAPGARTRRDPDAVFDRMVARAARGRAPLSPENAADIDHLRLVLRAFAGFPGLSPLGWAAGQALVAGRVRNRVVVGDLLARHPRIADEPVEAPVFVVGMPRTGTTLTYNLLARSPGHRGPRLWEMTYPGLPVDATTQAALVRRTRRRFAMTSVLSDTWDTIHPMYAAAEEEDTFIRAHSELHSSAVPMPEYLALLRDGDLRPDYRFLRDTLRLLSYGRPARRWVLKHPANLFHLSAIADVFPDARFVWTHRDPEVALASLCSLAESAQRIHRVERAVDLHEIGREWLPLMADGVARALAQRADLGPDRVVDLAYDRLTREPGTALPELFDRLGAHWGPADEANLAAERDAPRRRPPHRYSLERYGLDPAEVRAAFGDYPRTVESLRA</sequence>
<evidence type="ECO:0000313" key="1">
    <source>
        <dbReference type="EMBL" id="MCP2262912.1"/>
    </source>
</evidence>
<keyword evidence="2" id="KW-1185">Reference proteome</keyword>
<accession>A0A9X2FX47</accession>
<gene>
    <name evidence="1" type="ORF">APR03_000235</name>
</gene>
<dbReference type="InterPro" id="IPR052736">
    <property type="entry name" value="Stf3_sulfotransferase"/>
</dbReference>
<dbReference type="EMBL" id="JAMTCS010000001">
    <property type="protein sequence ID" value="MCP2262912.1"/>
    <property type="molecule type" value="Genomic_DNA"/>
</dbReference>
<dbReference type="PANTHER" id="PTHR36451:SF1">
    <property type="entry name" value="OMEGA-HYDROXY-BETA-DIHYDROMENAQUINONE-9 SULFOTRANSFERASE STF3"/>
    <property type="match status" value="1"/>
</dbReference>
<comment type="caution">
    <text evidence="1">The sequence shown here is derived from an EMBL/GenBank/DDBJ whole genome shotgun (WGS) entry which is preliminary data.</text>
</comment>
<dbReference type="SUPFAM" id="SSF52540">
    <property type="entry name" value="P-loop containing nucleoside triphosphate hydrolases"/>
    <property type="match status" value="1"/>
</dbReference>
<dbReference type="Proteomes" id="UP001139493">
    <property type="component" value="Unassembled WGS sequence"/>
</dbReference>
<proteinExistence type="predicted"/>
<dbReference type="PANTHER" id="PTHR36451">
    <property type="entry name" value="PAPS-DEPENDENT SULFOTRANSFERASE STF3"/>
    <property type="match status" value="1"/>
</dbReference>
<dbReference type="Gene3D" id="3.40.50.300">
    <property type="entry name" value="P-loop containing nucleotide triphosphate hydrolases"/>
    <property type="match status" value="1"/>
</dbReference>
<reference evidence="1" key="1">
    <citation type="submission" date="2022-06" db="EMBL/GenBank/DDBJ databases">
        <title>Genomic Encyclopedia of Archaeal and Bacterial Type Strains, Phase II (KMG-II): from individual species to whole genera.</title>
        <authorList>
            <person name="Goeker M."/>
        </authorList>
    </citation>
    <scope>NUCLEOTIDE SEQUENCE</scope>
    <source>
        <strain evidence="1">DSM 26652</strain>
    </source>
</reference>
<organism evidence="1 2">
    <name type="scientific">Promicromonospora thailandica</name>
    <dbReference type="NCBI Taxonomy" id="765201"/>
    <lineage>
        <taxon>Bacteria</taxon>
        <taxon>Bacillati</taxon>
        <taxon>Actinomycetota</taxon>
        <taxon>Actinomycetes</taxon>
        <taxon>Micrococcales</taxon>
        <taxon>Promicromonosporaceae</taxon>
        <taxon>Promicromonospora</taxon>
    </lineage>
</organism>
<name>A0A9X2FX47_9MICO</name>
<evidence type="ECO:0000313" key="2">
    <source>
        <dbReference type="Proteomes" id="UP001139493"/>
    </source>
</evidence>
<dbReference type="AlphaFoldDB" id="A0A9X2FX47"/>
<protein>
    <submittedName>
        <fullName evidence="1">Sulfotransferase family protein</fullName>
    </submittedName>
</protein>
<dbReference type="Pfam" id="PF13469">
    <property type="entry name" value="Sulfotransfer_3"/>
    <property type="match status" value="1"/>
</dbReference>
<dbReference type="InterPro" id="IPR027417">
    <property type="entry name" value="P-loop_NTPase"/>
</dbReference>